<keyword evidence="8" id="KW-1185">Reference proteome</keyword>
<dbReference type="SUPFAM" id="SSF51735">
    <property type="entry name" value="NAD(P)-binding Rossmann-fold domains"/>
    <property type="match status" value="1"/>
</dbReference>
<dbReference type="Gene3D" id="1.10.1040.10">
    <property type="entry name" value="N-(1-d-carboxylethyl)-l-norvaline Dehydrogenase, domain 2"/>
    <property type="match status" value="1"/>
</dbReference>
<dbReference type="InterPro" id="IPR013328">
    <property type="entry name" value="6PGD_dom2"/>
</dbReference>
<evidence type="ECO:0000313" key="8">
    <source>
        <dbReference type="Proteomes" id="UP000032024"/>
    </source>
</evidence>
<dbReference type="InterPro" id="IPR036291">
    <property type="entry name" value="NAD(P)-bd_dom_sf"/>
</dbReference>
<proteinExistence type="inferred from homology"/>
<evidence type="ECO:0000256" key="1">
    <source>
        <dbReference type="ARBA" id="ARBA00009080"/>
    </source>
</evidence>
<evidence type="ECO:0000259" key="6">
    <source>
        <dbReference type="Pfam" id="PF14833"/>
    </source>
</evidence>
<dbReference type="PIRSF" id="PIRSF000103">
    <property type="entry name" value="HIBADH"/>
    <property type="match status" value="1"/>
</dbReference>
<dbReference type="AlphaFoldDB" id="A0AAN0T8L2"/>
<dbReference type="InterPro" id="IPR008927">
    <property type="entry name" value="6-PGluconate_DH-like_C_sf"/>
</dbReference>
<dbReference type="PROSITE" id="PS00895">
    <property type="entry name" value="3_HYDROXYISOBUT_DH"/>
    <property type="match status" value="1"/>
</dbReference>
<comment type="similarity">
    <text evidence="1">Belongs to the HIBADH-related family.</text>
</comment>
<dbReference type="Pfam" id="PF14833">
    <property type="entry name" value="NAD_binding_11"/>
    <property type="match status" value="1"/>
</dbReference>
<evidence type="ECO:0000256" key="2">
    <source>
        <dbReference type="ARBA" id="ARBA00023002"/>
    </source>
</evidence>
<evidence type="ECO:0000256" key="3">
    <source>
        <dbReference type="ARBA" id="ARBA00023027"/>
    </source>
</evidence>
<dbReference type="Proteomes" id="UP000032024">
    <property type="component" value="Chromosome"/>
</dbReference>
<dbReference type="EMBL" id="CP010525">
    <property type="protein sequence ID" value="AJO23590.1"/>
    <property type="molecule type" value="Genomic_DNA"/>
</dbReference>
<reference evidence="8" key="1">
    <citation type="submission" date="2015-01" db="EMBL/GenBank/DDBJ databases">
        <title>Comparative genome analysis of Bacillus coagulans HM-08, Clostridium butyricum HM-68, Bacillus subtilis HM-66 and Bacillus paralicheniformis BL-09.</title>
        <authorList>
            <person name="Zhang H."/>
        </authorList>
    </citation>
    <scope>NUCLEOTIDE SEQUENCE [LARGE SCALE GENOMIC DNA]</scope>
    <source>
        <strain evidence="8">HM-08</strain>
    </source>
</reference>
<feature type="domain" description="6-phosphogluconate dehydrogenase NADP-binding" evidence="5">
    <location>
        <begin position="32"/>
        <end position="189"/>
    </location>
</feature>
<evidence type="ECO:0000259" key="5">
    <source>
        <dbReference type="Pfam" id="PF03446"/>
    </source>
</evidence>
<dbReference type="InterPro" id="IPR006115">
    <property type="entry name" value="6PGDH_NADP-bd"/>
</dbReference>
<dbReference type="InterPro" id="IPR015815">
    <property type="entry name" value="HIBADH-related"/>
</dbReference>
<dbReference type="InterPro" id="IPR029154">
    <property type="entry name" value="HIBADH-like_NADP-bd"/>
</dbReference>
<dbReference type="PANTHER" id="PTHR43060:SF15">
    <property type="entry name" value="3-HYDROXYISOBUTYRATE DEHYDROGENASE-LIKE 1, MITOCHONDRIAL-RELATED"/>
    <property type="match status" value="1"/>
</dbReference>
<dbReference type="SUPFAM" id="SSF48179">
    <property type="entry name" value="6-phosphogluconate dehydrogenase C-terminal domain-like"/>
    <property type="match status" value="1"/>
</dbReference>
<organism evidence="7 8">
    <name type="scientific">Heyndrickxia coagulans</name>
    <name type="common">Weizmannia coagulans</name>
    <dbReference type="NCBI Taxonomy" id="1398"/>
    <lineage>
        <taxon>Bacteria</taxon>
        <taxon>Bacillati</taxon>
        <taxon>Bacillota</taxon>
        <taxon>Bacilli</taxon>
        <taxon>Bacillales</taxon>
        <taxon>Bacillaceae</taxon>
        <taxon>Heyndrickxia</taxon>
    </lineage>
</organism>
<dbReference type="GO" id="GO:0016054">
    <property type="term" value="P:organic acid catabolic process"/>
    <property type="evidence" value="ECO:0007669"/>
    <property type="project" value="UniProtKB-ARBA"/>
</dbReference>
<dbReference type="Gene3D" id="3.40.50.720">
    <property type="entry name" value="NAD(P)-binding Rossmann-like Domain"/>
    <property type="match status" value="1"/>
</dbReference>
<keyword evidence="3" id="KW-0520">NAD</keyword>
<feature type="active site" evidence="4">
    <location>
        <position position="200"/>
    </location>
</feature>
<sequence>MFSSLYPHVCFWPAVMQAFLFICEKGGPRMKKIGFIGLGVMGRSMAQNLRNAGYPLFVYNRTKEKAEPLLKAGAEWCSTPAETAAKSDIVITMVGYPHDVEEVYFGENGLLGAAKEGTILIDMTTSTPTLAKKIDEAAKAKQVKALDAPVSGGDIGAQKGNLTIMVGGDESVFEEVKPVFSVLGENIVLQGGPGSGQHTKMCNQIAIASNMIGVTESVVYAKKAGLDPEKVLKSISAGAAGSWSMSNLVPRMLAGDYSPGFFIKHFIKDMKIALDEAEKMGLNLPGLALSKKLYEELAAKGEENSGTQALIKYWSK</sequence>
<evidence type="ECO:0000256" key="4">
    <source>
        <dbReference type="PIRSR" id="PIRSR000103-1"/>
    </source>
</evidence>
<dbReference type="GO" id="GO:0050661">
    <property type="term" value="F:NADP binding"/>
    <property type="evidence" value="ECO:0007669"/>
    <property type="project" value="InterPro"/>
</dbReference>
<dbReference type="PANTHER" id="PTHR43060">
    <property type="entry name" value="3-HYDROXYISOBUTYRATE DEHYDROGENASE-LIKE 1, MITOCHONDRIAL-RELATED"/>
    <property type="match status" value="1"/>
</dbReference>
<keyword evidence="2" id="KW-0560">Oxidoreductase</keyword>
<dbReference type="InterPro" id="IPR002204">
    <property type="entry name" value="3-OH-isobutyrate_DH-rel_CS"/>
</dbReference>
<gene>
    <name evidence="7" type="ORF">SB48_HM08orf04457</name>
</gene>
<dbReference type="GO" id="GO:0016491">
    <property type="term" value="F:oxidoreductase activity"/>
    <property type="evidence" value="ECO:0007669"/>
    <property type="project" value="UniProtKB-KW"/>
</dbReference>
<accession>A0AAN0T8L2</accession>
<dbReference type="Pfam" id="PF03446">
    <property type="entry name" value="NAD_binding_2"/>
    <property type="match status" value="1"/>
</dbReference>
<name>A0AAN0T8L2_HEYCO</name>
<evidence type="ECO:0000313" key="7">
    <source>
        <dbReference type="EMBL" id="AJO23590.1"/>
    </source>
</evidence>
<dbReference type="GO" id="GO:0051287">
    <property type="term" value="F:NAD binding"/>
    <property type="evidence" value="ECO:0007669"/>
    <property type="project" value="InterPro"/>
</dbReference>
<protein>
    <submittedName>
        <fullName evidence="7">6-phosphogluconate dehydrogenase</fullName>
    </submittedName>
</protein>
<feature type="domain" description="3-hydroxyisobutyrate dehydrogenase-like NAD-binding" evidence="6">
    <location>
        <begin position="194"/>
        <end position="313"/>
    </location>
</feature>